<dbReference type="STRING" id="573729.G2QLF1"/>
<dbReference type="InterPro" id="IPR036318">
    <property type="entry name" value="FAD-bd_PCMH-like_sf"/>
</dbReference>
<evidence type="ECO:0000313" key="8">
    <source>
        <dbReference type="Proteomes" id="UP000007322"/>
    </source>
</evidence>
<reference evidence="7 8" key="1">
    <citation type="journal article" date="2011" name="Nat. Biotechnol.">
        <title>Comparative genomic analysis of the thermophilic biomass-degrading fungi Myceliophthora thermophila and Thielavia terrestris.</title>
        <authorList>
            <person name="Berka R.M."/>
            <person name="Grigoriev I.V."/>
            <person name="Otillar R."/>
            <person name="Salamov A."/>
            <person name="Grimwood J."/>
            <person name="Reid I."/>
            <person name="Ishmael N."/>
            <person name="John T."/>
            <person name="Darmond C."/>
            <person name="Moisan M.-C."/>
            <person name="Henrissat B."/>
            <person name="Coutinho P.M."/>
            <person name="Lombard V."/>
            <person name="Natvig D.O."/>
            <person name="Lindquist E."/>
            <person name="Schmutz J."/>
            <person name="Lucas S."/>
            <person name="Harris P."/>
            <person name="Powlowski J."/>
            <person name="Bellemare A."/>
            <person name="Taylor D."/>
            <person name="Butler G."/>
            <person name="de Vries R.P."/>
            <person name="Allijn I.E."/>
            <person name="van den Brink J."/>
            <person name="Ushinsky S."/>
            <person name="Storms R."/>
            <person name="Powell A.J."/>
            <person name="Paulsen I.T."/>
            <person name="Elbourne L.D.H."/>
            <person name="Baker S.E."/>
            <person name="Magnuson J."/>
            <person name="LaBoissiere S."/>
            <person name="Clutterbuck A.J."/>
            <person name="Martinez D."/>
            <person name="Wogulis M."/>
            <person name="de Leon A.L."/>
            <person name="Rey M.W."/>
            <person name="Tsang A."/>
        </authorList>
    </citation>
    <scope>NUCLEOTIDE SEQUENCE [LARGE SCALE GENOMIC DNA]</scope>
    <source>
        <strain evidence="8">ATCC 42464 / BCRC 31852 / DSM 1799</strain>
    </source>
</reference>
<dbReference type="EMBL" id="CP003007">
    <property type="protein sequence ID" value="AEO60782.1"/>
    <property type="molecule type" value="Genomic_DNA"/>
</dbReference>
<evidence type="ECO:0000256" key="3">
    <source>
        <dbReference type="ARBA" id="ARBA00022827"/>
    </source>
</evidence>
<dbReference type="PANTHER" id="PTHR42973:SF53">
    <property type="entry name" value="FAD-BINDING PCMH-TYPE DOMAIN-CONTAINING PROTEIN-RELATED"/>
    <property type="match status" value="1"/>
</dbReference>
<dbReference type="GeneID" id="11514008"/>
<dbReference type="OrthoDB" id="2151789at2759"/>
<keyword evidence="3" id="KW-0274">FAD</keyword>
<feature type="domain" description="FAD-binding PCMH-type" evidence="6">
    <location>
        <begin position="22"/>
        <end position="193"/>
    </location>
</feature>
<dbReference type="InParanoid" id="G2QLF1"/>
<evidence type="ECO:0000256" key="1">
    <source>
        <dbReference type="ARBA" id="ARBA00005466"/>
    </source>
</evidence>
<dbReference type="Pfam" id="PF01565">
    <property type="entry name" value="FAD_binding_4"/>
    <property type="match status" value="1"/>
</dbReference>
<proteinExistence type="inferred from homology"/>
<dbReference type="Proteomes" id="UP000007322">
    <property type="component" value="Chromosome 6"/>
</dbReference>
<dbReference type="InterPro" id="IPR050416">
    <property type="entry name" value="FAD-linked_Oxidoreductase"/>
</dbReference>
<dbReference type="SUPFAM" id="SSF56176">
    <property type="entry name" value="FAD-binding/transporter-associated domain-like"/>
    <property type="match status" value="1"/>
</dbReference>
<protein>
    <recommendedName>
        <fullName evidence="6">FAD-binding PCMH-type domain-containing protein</fullName>
    </recommendedName>
</protein>
<organism evidence="7 8">
    <name type="scientific">Thermothelomyces thermophilus (strain ATCC 42464 / BCRC 31852 / DSM 1799)</name>
    <name type="common">Sporotrichum thermophile</name>
    <dbReference type="NCBI Taxonomy" id="573729"/>
    <lineage>
        <taxon>Eukaryota</taxon>
        <taxon>Fungi</taxon>
        <taxon>Dikarya</taxon>
        <taxon>Ascomycota</taxon>
        <taxon>Pezizomycotina</taxon>
        <taxon>Sordariomycetes</taxon>
        <taxon>Sordariomycetidae</taxon>
        <taxon>Sordariales</taxon>
        <taxon>Chaetomiaceae</taxon>
        <taxon>Thermothelomyces</taxon>
    </lineage>
</organism>
<evidence type="ECO:0000313" key="7">
    <source>
        <dbReference type="EMBL" id="AEO60782.1"/>
    </source>
</evidence>
<keyword evidence="2" id="KW-0285">Flavoprotein</keyword>
<comment type="similarity">
    <text evidence="1">Belongs to the oxygen-dependent FAD-linked oxidoreductase family.</text>
</comment>
<keyword evidence="8" id="KW-1185">Reference proteome</keyword>
<dbReference type="PROSITE" id="PS51387">
    <property type="entry name" value="FAD_PCMH"/>
    <property type="match status" value="1"/>
</dbReference>
<dbReference type="GO" id="GO:0071949">
    <property type="term" value="F:FAD binding"/>
    <property type="evidence" value="ECO:0007669"/>
    <property type="project" value="InterPro"/>
</dbReference>
<feature type="region of interest" description="Disordered" evidence="5">
    <location>
        <begin position="345"/>
        <end position="374"/>
    </location>
</feature>
<dbReference type="Gene3D" id="3.30.465.10">
    <property type="match status" value="1"/>
</dbReference>
<evidence type="ECO:0000256" key="4">
    <source>
        <dbReference type="ARBA" id="ARBA00023002"/>
    </source>
</evidence>
<dbReference type="eggNOG" id="KOG1231">
    <property type="taxonomic scope" value="Eukaryota"/>
</dbReference>
<dbReference type="OMA" id="DWHATSF"/>
<evidence type="ECO:0000256" key="5">
    <source>
        <dbReference type="SAM" id="MobiDB-lite"/>
    </source>
</evidence>
<dbReference type="GO" id="GO:0016491">
    <property type="term" value="F:oxidoreductase activity"/>
    <property type="evidence" value="ECO:0007669"/>
    <property type="project" value="UniProtKB-KW"/>
</dbReference>
<dbReference type="RefSeq" id="XP_003666027.1">
    <property type="nucleotide sequence ID" value="XM_003665979.1"/>
</dbReference>
<dbReference type="VEuPathDB" id="FungiDB:MYCTH_2140533"/>
<evidence type="ECO:0000259" key="6">
    <source>
        <dbReference type="PROSITE" id="PS51387"/>
    </source>
</evidence>
<accession>G2QLF1</accession>
<dbReference type="InterPro" id="IPR006094">
    <property type="entry name" value="Oxid_FAD_bind_N"/>
</dbReference>
<gene>
    <name evidence="7" type="ORF">MYCTH_2140533</name>
</gene>
<dbReference type="KEGG" id="mtm:MYCTH_2140533"/>
<dbReference type="HOGENOM" id="CLU_018354_1_0_1"/>
<feature type="compositionally biased region" description="Low complexity" evidence="5">
    <location>
        <begin position="346"/>
        <end position="355"/>
    </location>
</feature>
<name>G2QLF1_THET4</name>
<dbReference type="InterPro" id="IPR016169">
    <property type="entry name" value="FAD-bd_PCMH_sub2"/>
</dbReference>
<keyword evidence="4" id="KW-0560">Oxidoreductase</keyword>
<dbReference type="InterPro" id="IPR016166">
    <property type="entry name" value="FAD-bd_PCMH"/>
</dbReference>
<evidence type="ECO:0000256" key="2">
    <source>
        <dbReference type="ARBA" id="ARBA00022630"/>
    </source>
</evidence>
<dbReference type="PANTHER" id="PTHR42973">
    <property type="entry name" value="BINDING OXIDOREDUCTASE, PUTATIVE (AFU_ORTHOLOGUE AFUA_1G17690)-RELATED"/>
    <property type="match status" value="1"/>
</dbReference>
<sequence length="484" mass="52595">MRWPWWLPRYQELSTENWSQTSWQKPSCVASPRSASEVQSIVATLGRKNVPFAVRSGGHSPAPFDANINTGVLISLGKLNHISYDKERQTAGIGPGARWGEVYATLDPFNVTVVGGRVGDVGVGGLVLGGGLSYLSNLYGLACDNVLEYKVVLANGTLVTASSTSHPDLFWALKGGANNFGIVTQFTVATYPIKEAWGGLRTYSIEQMPQVLDALHQYQTAEDKDPYANLFISIPITNATDYGILVTFVYLKPVEEPPAYAAFYNLTPTADATALTTLNDLMTNFLQPEFPRYNWYTTSFRPTPSTYSGISNLLLTAPEVGKIQALTGGTLVASFQPIDASVGALSSPSSSSTTPNQPPPSSSSSSSSYAGRQPQGDWAGNALGLRAVPQTWLALQLLWWEAGDDGAVEAAARSLHGRVARLSRAEGSFLDYVFMNDASWRQPVIAGYGPASLRRLRQVARRYDPDRVFVRLLRGGQKVPWEEE</sequence>
<dbReference type="AlphaFoldDB" id="G2QLF1"/>